<comment type="caution">
    <text evidence="2">The sequence shown here is derived from an EMBL/GenBank/DDBJ whole genome shotgun (WGS) entry which is preliminary data.</text>
</comment>
<dbReference type="InterPro" id="IPR000719">
    <property type="entry name" value="Prot_kinase_dom"/>
</dbReference>
<dbReference type="Gene3D" id="1.10.510.10">
    <property type="entry name" value="Transferase(Phosphotransferase) domain 1"/>
    <property type="match status" value="1"/>
</dbReference>
<dbReference type="SUPFAM" id="SSF56112">
    <property type="entry name" value="Protein kinase-like (PK-like)"/>
    <property type="match status" value="2"/>
</dbReference>
<dbReference type="EMBL" id="JAZGQO010000001">
    <property type="protein sequence ID" value="KAK6195185.1"/>
    <property type="molecule type" value="Genomic_DNA"/>
</dbReference>
<dbReference type="AlphaFoldDB" id="A0AAN8KEB4"/>
<evidence type="ECO:0000313" key="3">
    <source>
        <dbReference type="Proteomes" id="UP001347796"/>
    </source>
</evidence>
<dbReference type="CDD" id="cd00180">
    <property type="entry name" value="PKc"/>
    <property type="match status" value="1"/>
</dbReference>
<dbReference type="PANTHER" id="PTHR24347">
    <property type="entry name" value="SERINE/THREONINE-PROTEIN KINASE"/>
    <property type="match status" value="1"/>
</dbReference>
<name>A0AAN8KEB4_PATCE</name>
<feature type="domain" description="Protein kinase" evidence="1">
    <location>
        <begin position="6"/>
        <end position="240"/>
    </location>
</feature>
<dbReference type="GO" id="GO:0005524">
    <property type="term" value="F:ATP binding"/>
    <property type="evidence" value="ECO:0007669"/>
    <property type="project" value="InterPro"/>
</dbReference>
<evidence type="ECO:0000259" key="1">
    <source>
        <dbReference type="PROSITE" id="PS50011"/>
    </source>
</evidence>
<accession>A0AAN8KEB4</accession>
<dbReference type="PROSITE" id="PS50011">
    <property type="entry name" value="PROTEIN_KINASE_DOM"/>
    <property type="match status" value="1"/>
</dbReference>
<dbReference type="Pfam" id="PF00069">
    <property type="entry name" value="Pkinase"/>
    <property type="match status" value="1"/>
</dbReference>
<proteinExistence type="predicted"/>
<evidence type="ECO:0000313" key="2">
    <source>
        <dbReference type="EMBL" id="KAK6195185.1"/>
    </source>
</evidence>
<sequence>MYIEEPGKLKKLAEGYYSVIYLGEIKATKAKVIIKKYTKKPDFHDIEEEARIMMYMSDVFPNFLGYVSLGAHMGNMSLVIEYIQNGETLLDVTRHDDLTIQQLLSIWYQLALAIQAMHTRFVLHNDLHLTNIMVQWKGDQPIVRMIDTGLSTFRKGMIGRIDTGYPFYPPEYRKWKETNPTMDIYGLGFIFDEMNGVFNNEDEDLQMVVDWCLSHLPQNRPSIHQLVERIGNISQKSQYLQQKIGLNGGIKPGKAYNIFNDIQVPLLDSSKITPVPSLHENKLWVDLDDDKGSYRGVYKNIPVTIHVFFSNDSYLDLHTECVSNTFASIHGFAPKVYGIHVEKLGDKDVIRGFVQEYVAGYIHLNVALNTFGHLNWNFSYRVEIAHQIITMVRLFHEKTIYIDNIHVKNILYRLGDGSGVPRVMFADLSQTYDASDDSYTDFSNDTLALGTVLKDIFESMSDVPPLLRTTIFRMMDIDPELRPSIKSIMERLGSFKNIY</sequence>
<protein>
    <recommendedName>
        <fullName evidence="1">Protein kinase domain-containing protein</fullName>
    </recommendedName>
</protein>
<organism evidence="2 3">
    <name type="scientific">Patella caerulea</name>
    <name type="common">Rayed Mediterranean limpet</name>
    <dbReference type="NCBI Taxonomy" id="87958"/>
    <lineage>
        <taxon>Eukaryota</taxon>
        <taxon>Metazoa</taxon>
        <taxon>Spiralia</taxon>
        <taxon>Lophotrochozoa</taxon>
        <taxon>Mollusca</taxon>
        <taxon>Gastropoda</taxon>
        <taxon>Patellogastropoda</taxon>
        <taxon>Patelloidea</taxon>
        <taxon>Patellidae</taxon>
        <taxon>Patella</taxon>
    </lineage>
</organism>
<gene>
    <name evidence="2" type="ORF">SNE40_000662</name>
</gene>
<dbReference type="Proteomes" id="UP001347796">
    <property type="component" value="Unassembled WGS sequence"/>
</dbReference>
<dbReference type="InterPro" id="IPR011009">
    <property type="entry name" value="Kinase-like_dom_sf"/>
</dbReference>
<dbReference type="GO" id="GO:0004672">
    <property type="term" value="F:protein kinase activity"/>
    <property type="evidence" value="ECO:0007669"/>
    <property type="project" value="InterPro"/>
</dbReference>
<reference evidence="2 3" key="1">
    <citation type="submission" date="2024-01" db="EMBL/GenBank/DDBJ databases">
        <title>The genome of the rayed Mediterranean limpet Patella caerulea (Linnaeus, 1758).</title>
        <authorList>
            <person name="Anh-Thu Weber A."/>
            <person name="Halstead-Nussloch G."/>
        </authorList>
    </citation>
    <scope>NUCLEOTIDE SEQUENCE [LARGE SCALE GENOMIC DNA]</scope>
    <source>
        <strain evidence="2">AATW-2023a</strain>
        <tissue evidence="2">Whole specimen</tissue>
    </source>
</reference>
<keyword evidence="3" id="KW-1185">Reference proteome</keyword>